<feature type="domain" description="HIT" evidence="4">
    <location>
        <begin position="4"/>
        <end position="107"/>
    </location>
</feature>
<feature type="short sequence motif" description="Histidine triad motif" evidence="2 3">
    <location>
        <begin position="91"/>
        <end position="95"/>
    </location>
</feature>
<dbReference type="PANTHER" id="PTHR46648">
    <property type="entry name" value="HIT FAMILY PROTEIN 1"/>
    <property type="match status" value="1"/>
</dbReference>
<reference evidence="5 6" key="1">
    <citation type="submission" date="2019-07" db="EMBL/GenBank/DDBJ databases">
        <title>Whole genome shotgun sequence of Chryseobacterium lathyri NBRC 105250.</title>
        <authorList>
            <person name="Hosoyama A."/>
            <person name="Uohara A."/>
            <person name="Ohji S."/>
            <person name="Ichikawa N."/>
        </authorList>
    </citation>
    <scope>NUCLEOTIDE SEQUENCE [LARGE SCALE GENOMIC DNA]</scope>
    <source>
        <strain evidence="5 6">NBRC 105250</strain>
    </source>
</reference>
<dbReference type="OrthoDB" id="9784774at2"/>
<organism evidence="5 6">
    <name type="scientific">Chryseobacterium lathyri</name>
    <dbReference type="NCBI Taxonomy" id="395933"/>
    <lineage>
        <taxon>Bacteria</taxon>
        <taxon>Pseudomonadati</taxon>
        <taxon>Bacteroidota</taxon>
        <taxon>Flavobacteriia</taxon>
        <taxon>Flavobacteriales</taxon>
        <taxon>Weeksellaceae</taxon>
        <taxon>Chryseobacterium group</taxon>
        <taxon>Chryseobacterium</taxon>
    </lineage>
</organism>
<dbReference type="Pfam" id="PF01230">
    <property type="entry name" value="HIT"/>
    <property type="match status" value="1"/>
</dbReference>
<accession>A0A511YED2</accession>
<dbReference type="GO" id="GO:0003824">
    <property type="term" value="F:catalytic activity"/>
    <property type="evidence" value="ECO:0007669"/>
    <property type="project" value="InterPro"/>
</dbReference>
<dbReference type="InterPro" id="IPR036265">
    <property type="entry name" value="HIT-like_sf"/>
</dbReference>
<dbReference type="PRINTS" id="PR00332">
    <property type="entry name" value="HISTRIAD"/>
</dbReference>
<dbReference type="RefSeq" id="WP_111957375.1">
    <property type="nucleotide sequence ID" value="NZ_BJYI01000015.1"/>
</dbReference>
<dbReference type="InterPro" id="IPR011146">
    <property type="entry name" value="HIT-like"/>
</dbReference>
<proteinExistence type="predicted"/>
<protein>
    <submittedName>
        <fullName evidence="5">HIT family protein</fullName>
    </submittedName>
</protein>
<evidence type="ECO:0000313" key="5">
    <source>
        <dbReference type="EMBL" id="GEN73555.1"/>
    </source>
</evidence>
<feature type="active site" description="Tele-AMP-histidine intermediate" evidence="1">
    <location>
        <position position="93"/>
    </location>
</feature>
<evidence type="ECO:0000256" key="2">
    <source>
        <dbReference type="PIRSR" id="PIRSR601310-3"/>
    </source>
</evidence>
<dbReference type="PANTHER" id="PTHR46648:SF1">
    <property type="entry name" value="ADENOSINE 5'-MONOPHOSPHORAMIDASE HNT1"/>
    <property type="match status" value="1"/>
</dbReference>
<evidence type="ECO:0000256" key="1">
    <source>
        <dbReference type="PIRSR" id="PIRSR601310-1"/>
    </source>
</evidence>
<dbReference type="Proteomes" id="UP000321150">
    <property type="component" value="Unassembled WGS sequence"/>
</dbReference>
<evidence type="ECO:0000259" key="4">
    <source>
        <dbReference type="PROSITE" id="PS51084"/>
    </source>
</evidence>
<gene>
    <name evidence="5" type="ORF">CLA01_36270</name>
</gene>
<evidence type="ECO:0000313" key="6">
    <source>
        <dbReference type="Proteomes" id="UP000321150"/>
    </source>
</evidence>
<comment type="caution">
    <text evidence="5">The sequence shown here is derived from an EMBL/GenBank/DDBJ whole genome shotgun (WGS) entry which is preliminary data.</text>
</comment>
<sequence>MSSIFTKIINGEIPSYKIAEDDHFIALLDAMPLVKGHTLVIPKKEVDLIFDLESEEYKNLWGFAQQVAKKIKNAVPCVRVGVAVVGLEVPHAHIHLIPLNKMEDMNFRNERLKLTDEEYKEIQNSIINSEA</sequence>
<name>A0A511YED2_9FLAO</name>
<dbReference type="Gene3D" id="3.30.428.10">
    <property type="entry name" value="HIT-like"/>
    <property type="match status" value="1"/>
</dbReference>
<dbReference type="GO" id="GO:0009117">
    <property type="term" value="P:nucleotide metabolic process"/>
    <property type="evidence" value="ECO:0007669"/>
    <property type="project" value="TreeGrafter"/>
</dbReference>
<evidence type="ECO:0000256" key="3">
    <source>
        <dbReference type="PROSITE-ProRule" id="PRU00464"/>
    </source>
</evidence>
<dbReference type="EMBL" id="BJYI01000015">
    <property type="protein sequence ID" value="GEN73555.1"/>
    <property type="molecule type" value="Genomic_DNA"/>
</dbReference>
<dbReference type="InterPro" id="IPR001310">
    <property type="entry name" value="Histidine_triad_HIT"/>
</dbReference>
<dbReference type="PROSITE" id="PS51084">
    <property type="entry name" value="HIT_2"/>
    <property type="match status" value="1"/>
</dbReference>
<dbReference type="AlphaFoldDB" id="A0A511YED2"/>
<dbReference type="SUPFAM" id="SSF54197">
    <property type="entry name" value="HIT-like"/>
    <property type="match status" value="1"/>
</dbReference>